<comment type="caution">
    <text evidence="2">The sequence shown here is derived from an EMBL/GenBank/DDBJ whole genome shotgun (WGS) entry which is preliminary data.</text>
</comment>
<organism evidence="2 3">
    <name type="scientific">Kipferlia bialata</name>
    <dbReference type="NCBI Taxonomy" id="797122"/>
    <lineage>
        <taxon>Eukaryota</taxon>
        <taxon>Metamonada</taxon>
        <taxon>Carpediemonas-like organisms</taxon>
        <taxon>Kipferlia</taxon>
    </lineage>
</organism>
<keyword evidence="3" id="KW-1185">Reference proteome</keyword>
<evidence type="ECO:0000313" key="2">
    <source>
        <dbReference type="EMBL" id="GIQ88633.1"/>
    </source>
</evidence>
<evidence type="ECO:0000313" key="3">
    <source>
        <dbReference type="Proteomes" id="UP000265618"/>
    </source>
</evidence>
<sequence>MVVYCVFLGCVTDRGNEGVVVGVTVLVVAVTALIPRVGDAVVQVAPFMEAVRPRNRRSTSYSAEAEQGDLEAGTEEGVEVEAEAEGEEMEAPSREVSLPGSAE</sequence>
<dbReference type="Proteomes" id="UP000265618">
    <property type="component" value="Unassembled WGS sequence"/>
</dbReference>
<feature type="compositionally biased region" description="Acidic residues" evidence="1">
    <location>
        <begin position="66"/>
        <end position="90"/>
    </location>
</feature>
<gene>
    <name evidence="2" type="ORF">KIPB_010930</name>
</gene>
<reference evidence="2 3" key="1">
    <citation type="journal article" date="2018" name="PLoS ONE">
        <title>The draft genome of Kipferlia bialata reveals reductive genome evolution in fornicate parasites.</title>
        <authorList>
            <person name="Tanifuji G."/>
            <person name="Takabayashi S."/>
            <person name="Kume K."/>
            <person name="Takagi M."/>
            <person name="Nakayama T."/>
            <person name="Kamikawa R."/>
            <person name="Inagaki Y."/>
            <person name="Hashimoto T."/>
        </authorList>
    </citation>
    <scope>NUCLEOTIDE SEQUENCE [LARGE SCALE GENOMIC DNA]</scope>
    <source>
        <strain evidence="2">NY0173</strain>
    </source>
</reference>
<protein>
    <submittedName>
        <fullName evidence="2">Uncharacterized protein</fullName>
    </submittedName>
</protein>
<feature type="region of interest" description="Disordered" evidence="1">
    <location>
        <begin position="54"/>
        <end position="103"/>
    </location>
</feature>
<accession>A0A9K3GMY2</accession>
<proteinExistence type="predicted"/>
<evidence type="ECO:0000256" key="1">
    <source>
        <dbReference type="SAM" id="MobiDB-lite"/>
    </source>
</evidence>
<dbReference type="EMBL" id="BDIP01004247">
    <property type="protein sequence ID" value="GIQ88633.1"/>
    <property type="molecule type" value="Genomic_DNA"/>
</dbReference>
<name>A0A9K3GMY2_9EUKA</name>
<dbReference type="AlphaFoldDB" id="A0A9K3GMY2"/>